<dbReference type="Proteomes" id="UP000253517">
    <property type="component" value="Unassembled WGS sequence"/>
</dbReference>
<reference evidence="1 2" key="1">
    <citation type="submission" date="2018-07" db="EMBL/GenBank/DDBJ databases">
        <title>Genomic Encyclopedia of Type Strains, Phase IV (KMG-IV): sequencing the most valuable type-strain genomes for metagenomic binning, comparative biology and taxonomic classification.</title>
        <authorList>
            <person name="Goeker M."/>
        </authorList>
    </citation>
    <scope>NUCLEOTIDE SEQUENCE [LARGE SCALE GENOMIC DNA]</scope>
    <source>
        <strain evidence="1 2">DSM 21410</strain>
    </source>
</reference>
<name>A0A369A1L1_9FLAO</name>
<dbReference type="EMBL" id="QPJS01000004">
    <property type="protein sequence ID" value="RCX02318.1"/>
    <property type="molecule type" value="Genomic_DNA"/>
</dbReference>
<dbReference type="RefSeq" id="WP_114366404.1">
    <property type="nucleotide sequence ID" value="NZ_BHZF01000006.1"/>
</dbReference>
<comment type="caution">
    <text evidence="1">The sequence shown here is derived from an EMBL/GenBank/DDBJ whole genome shotgun (WGS) entry which is preliminary data.</text>
</comment>
<evidence type="ECO:0000313" key="2">
    <source>
        <dbReference type="Proteomes" id="UP000253517"/>
    </source>
</evidence>
<evidence type="ECO:0000313" key="1">
    <source>
        <dbReference type="EMBL" id="RCX02318.1"/>
    </source>
</evidence>
<proteinExistence type="predicted"/>
<accession>A0A369A1L1</accession>
<dbReference type="AlphaFoldDB" id="A0A369A1L1"/>
<gene>
    <name evidence="1" type="ORF">DES35_10477</name>
</gene>
<organism evidence="1 2">
    <name type="scientific">Schleiferia thermophila</name>
    <dbReference type="NCBI Taxonomy" id="884107"/>
    <lineage>
        <taxon>Bacteria</taxon>
        <taxon>Pseudomonadati</taxon>
        <taxon>Bacteroidota</taxon>
        <taxon>Flavobacteriia</taxon>
        <taxon>Flavobacteriales</taxon>
        <taxon>Schleiferiaceae</taxon>
        <taxon>Schleiferia</taxon>
    </lineage>
</organism>
<sequence length="196" mass="22961">MNFNSLRAILSIGHLLGFLFVQIPALAQESWVYECRHLCSEDCRGKMFIEGVDVKCACEDCQPMISSFIGDRLVALYAGRRAMEEAYKIGKYFYHYTDELNDYVLKYWPNDGYQITKVEYHKLEDRRFVKYFLQDQSGKRTAVAFMNDKCDNHFMIRCALMCDEGPFLEGVSPRAQSFCQKKKCLMQQKKVQIQLF</sequence>
<keyword evidence="2" id="KW-1185">Reference proteome</keyword>
<protein>
    <submittedName>
        <fullName evidence="1">Uncharacterized protein</fullName>
    </submittedName>
</protein>